<feature type="domain" description="Ras-associating" evidence="5">
    <location>
        <begin position="559"/>
        <end position="645"/>
    </location>
</feature>
<sequence length="677" mass="75939">MKTTWYCPLDLSTVSEEEEDGLIYTVVVKQQHGTPPGPMAPRSRSRCVKAGTEEKLVLHLLHAFCMGDSSFVSIFLSTYRSFTTTERVLAILADRLENPPGENKRTQTRQAFNKAVCTVFSMWLTEYPEDFRSLGEPSCLLRLAPLLPTDPAGVELKARVLRVAEELSERQLLSDPHRDRGLSVSSTGGDRTQFDAALILGFPASVIAEQLTKIETELFLQLVPYHCVGSLWSQRDKKGREGQCWSVRETVRQFNRLANAVSASCLWRTDLRSQQRARLVEKWICVAEACRARKNFSSLYAIVSALQSNPLHRLRRTWQETDREAVKRYEELSSIFSERDNYSQSRELLKEEGSSKFANLDSKSSAQGTVPYLGIFLTDLTMLDTAVKDKLENGYINFDKRRREFEVLAQIRLLQSSCKNCTFTSDEAFLLWYHGVPTLSEEESYRLSNQIEAPCEPSPARAYPTVIVTQCPNTNSALSNPFEPDGIFDFPSPVNQLLSKLARHMKSPSVSCLDVDSSPPVPADQNPSALTPSTPVKSHRRSVSCGNNPTSTSQGSGPDMRIIRIRMDLHDGNLYRSILVTNNDKTPSVIRSALEKHNQDTTEVSKYELIQLLPEGKELTIPATGNVFYAMTSSSVDFLLRRRKGSPPSGSPSISTETSATFPRAKTKARRLVRTLF</sequence>
<dbReference type="CDD" id="cd00155">
    <property type="entry name" value="RasGEF"/>
    <property type="match status" value="1"/>
</dbReference>
<evidence type="ECO:0000256" key="1">
    <source>
        <dbReference type="ARBA" id="ARBA00022658"/>
    </source>
</evidence>
<dbReference type="Proteomes" id="UP001591681">
    <property type="component" value="Unassembled WGS sequence"/>
</dbReference>
<feature type="compositionally biased region" description="Polar residues" evidence="3">
    <location>
        <begin position="525"/>
        <end position="536"/>
    </location>
</feature>
<dbReference type="CDD" id="cd06224">
    <property type="entry name" value="REM"/>
    <property type="match status" value="1"/>
</dbReference>
<feature type="domain" description="N-terminal Ras-GEF" evidence="6">
    <location>
        <begin position="44"/>
        <end position="168"/>
    </location>
</feature>
<dbReference type="EMBL" id="JBHFQA010000017">
    <property type="protein sequence ID" value="KAL2084420.1"/>
    <property type="molecule type" value="Genomic_DNA"/>
</dbReference>
<evidence type="ECO:0000259" key="4">
    <source>
        <dbReference type="PROSITE" id="PS50009"/>
    </source>
</evidence>
<evidence type="ECO:0000256" key="3">
    <source>
        <dbReference type="SAM" id="MobiDB-lite"/>
    </source>
</evidence>
<dbReference type="InterPro" id="IPR008937">
    <property type="entry name" value="Ras-like_GEF"/>
</dbReference>
<keyword evidence="1 2" id="KW-0344">Guanine-nucleotide releasing factor</keyword>
<dbReference type="CDD" id="cd17211">
    <property type="entry name" value="RA_RGL2"/>
    <property type="match status" value="1"/>
</dbReference>
<feature type="region of interest" description="Disordered" evidence="3">
    <location>
        <begin position="642"/>
        <end position="667"/>
    </location>
</feature>
<evidence type="ECO:0000259" key="6">
    <source>
        <dbReference type="PROSITE" id="PS50212"/>
    </source>
</evidence>
<dbReference type="Pfam" id="PF00618">
    <property type="entry name" value="RasGEF_N"/>
    <property type="match status" value="1"/>
</dbReference>
<dbReference type="Gene3D" id="3.10.20.90">
    <property type="entry name" value="Phosphatidylinositol 3-kinase Catalytic Subunit, Chain A, domain 1"/>
    <property type="match status" value="1"/>
</dbReference>
<accession>A0ABD1JDJ6</accession>
<dbReference type="Gene3D" id="1.20.870.10">
    <property type="entry name" value="Son of sevenless (SoS) protein Chain: S domain 1"/>
    <property type="match status" value="1"/>
</dbReference>
<dbReference type="PROSITE" id="PS00720">
    <property type="entry name" value="RASGEF"/>
    <property type="match status" value="1"/>
</dbReference>
<dbReference type="SMART" id="SM00314">
    <property type="entry name" value="RA"/>
    <property type="match status" value="1"/>
</dbReference>
<feature type="compositionally biased region" description="Low complexity" evidence="3">
    <location>
        <begin position="646"/>
        <end position="655"/>
    </location>
</feature>
<dbReference type="Gene3D" id="1.10.840.10">
    <property type="entry name" value="Ras guanine-nucleotide exchange factors catalytic domain"/>
    <property type="match status" value="1"/>
</dbReference>
<reference evidence="7 8" key="1">
    <citation type="submission" date="2024-09" db="EMBL/GenBank/DDBJ databases">
        <title>A chromosome-level genome assembly of Gray's grenadier anchovy, Coilia grayii.</title>
        <authorList>
            <person name="Fu Z."/>
        </authorList>
    </citation>
    <scope>NUCLEOTIDE SEQUENCE [LARGE SCALE GENOMIC DNA]</scope>
    <source>
        <strain evidence="7">G4</strain>
        <tissue evidence="7">Muscle</tissue>
    </source>
</reference>
<dbReference type="SUPFAM" id="SSF48366">
    <property type="entry name" value="Ras GEF"/>
    <property type="match status" value="1"/>
</dbReference>
<organism evidence="7 8">
    <name type="scientific">Coilia grayii</name>
    <name type="common">Gray's grenadier anchovy</name>
    <dbReference type="NCBI Taxonomy" id="363190"/>
    <lineage>
        <taxon>Eukaryota</taxon>
        <taxon>Metazoa</taxon>
        <taxon>Chordata</taxon>
        <taxon>Craniata</taxon>
        <taxon>Vertebrata</taxon>
        <taxon>Euteleostomi</taxon>
        <taxon>Actinopterygii</taxon>
        <taxon>Neopterygii</taxon>
        <taxon>Teleostei</taxon>
        <taxon>Clupei</taxon>
        <taxon>Clupeiformes</taxon>
        <taxon>Clupeoidei</taxon>
        <taxon>Engraulidae</taxon>
        <taxon>Coilinae</taxon>
        <taxon>Coilia</taxon>
    </lineage>
</organism>
<evidence type="ECO:0000313" key="8">
    <source>
        <dbReference type="Proteomes" id="UP001591681"/>
    </source>
</evidence>
<dbReference type="InterPro" id="IPR023578">
    <property type="entry name" value="Ras_GEF_dom_sf"/>
</dbReference>
<dbReference type="PROSITE" id="PS50212">
    <property type="entry name" value="RASGEF_NTER"/>
    <property type="match status" value="1"/>
</dbReference>
<feature type="domain" description="Ras-GEF" evidence="4">
    <location>
        <begin position="203"/>
        <end position="454"/>
    </location>
</feature>
<evidence type="ECO:0000313" key="7">
    <source>
        <dbReference type="EMBL" id="KAL2084420.1"/>
    </source>
</evidence>
<dbReference type="PROSITE" id="PS50009">
    <property type="entry name" value="RASGEF_CAT"/>
    <property type="match status" value="1"/>
</dbReference>
<dbReference type="InterPro" id="IPR036964">
    <property type="entry name" value="RASGEF_cat_dom_sf"/>
</dbReference>
<dbReference type="InterPro" id="IPR000651">
    <property type="entry name" value="Ras-like_Gua-exchang_fac_N"/>
</dbReference>
<feature type="region of interest" description="Disordered" evidence="3">
    <location>
        <begin position="511"/>
        <end position="558"/>
    </location>
</feature>
<protein>
    <recommendedName>
        <fullName evidence="9">Ral guanine nucleotide dissociation stimulator-like 2</fullName>
    </recommendedName>
</protein>
<dbReference type="Pfam" id="PF00617">
    <property type="entry name" value="RasGEF"/>
    <property type="match status" value="1"/>
</dbReference>
<dbReference type="InterPro" id="IPR029071">
    <property type="entry name" value="Ubiquitin-like_domsf"/>
</dbReference>
<proteinExistence type="predicted"/>
<feature type="compositionally biased region" description="Polar residues" evidence="3">
    <location>
        <begin position="544"/>
        <end position="556"/>
    </location>
</feature>
<dbReference type="InterPro" id="IPR001895">
    <property type="entry name" value="RASGEF_cat_dom"/>
</dbReference>
<dbReference type="InterPro" id="IPR000159">
    <property type="entry name" value="RA_dom"/>
</dbReference>
<dbReference type="PANTHER" id="PTHR23113">
    <property type="entry name" value="GUANINE NUCLEOTIDE EXCHANGE FACTOR"/>
    <property type="match status" value="1"/>
</dbReference>
<keyword evidence="8" id="KW-1185">Reference proteome</keyword>
<gene>
    <name evidence="7" type="ORF">ACEWY4_019938</name>
</gene>
<dbReference type="InterPro" id="IPR019804">
    <property type="entry name" value="Ras_G-nucl-exch_fac_CS"/>
</dbReference>
<evidence type="ECO:0000256" key="2">
    <source>
        <dbReference type="PROSITE-ProRule" id="PRU00168"/>
    </source>
</evidence>
<dbReference type="AlphaFoldDB" id="A0ABD1JDJ6"/>
<dbReference type="PROSITE" id="PS50200">
    <property type="entry name" value="RA"/>
    <property type="match status" value="1"/>
</dbReference>
<evidence type="ECO:0008006" key="9">
    <source>
        <dbReference type="Google" id="ProtNLM"/>
    </source>
</evidence>
<comment type="caution">
    <text evidence="7">The sequence shown here is derived from an EMBL/GenBank/DDBJ whole genome shotgun (WGS) entry which is preliminary data.</text>
</comment>
<dbReference type="SMART" id="SM00147">
    <property type="entry name" value="RasGEF"/>
    <property type="match status" value="1"/>
</dbReference>
<dbReference type="PANTHER" id="PTHR23113:SF350">
    <property type="entry name" value="RAL GUANINE NUCLEOTIDE DISSOCIATION STIMULATOR-LIKE 2 ISOFORM X1"/>
    <property type="match status" value="1"/>
</dbReference>
<evidence type="ECO:0000259" key="5">
    <source>
        <dbReference type="PROSITE" id="PS50200"/>
    </source>
</evidence>
<dbReference type="Pfam" id="PF00788">
    <property type="entry name" value="RA"/>
    <property type="match status" value="1"/>
</dbReference>
<dbReference type="SMART" id="SM00229">
    <property type="entry name" value="RasGEFN"/>
    <property type="match status" value="1"/>
</dbReference>
<dbReference type="GO" id="GO:0005085">
    <property type="term" value="F:guanyl-nucleotide exchange factor activity"/>
    <property type="evidence" value="ECO:0007669"/>
    <property type="project" value="UniProtKB-KW"/>
</dbReference>
<name>A0ABD1JDJ6_9TELE</name>
<dbReference type="SUPFAM" id="SSF54236">
    <property type="entry name" value="Ubiquitin-like"/>
    <property type="match status" value="1"/>
</dbReference>